<evidence type="ECO:0000256" key="1">
    <source>
        <dbReference type="SAM" id="MobiDB-lite"/>
    </source>
</evidence>
<dbReference type="RefSeq" id="WP_158066679.1">
    <property type="nucleotide sequence ID" value="NZ_CP042829.1"/>
</dbReference>
<proteinExistence type="predicted"/>
<gene>
    <name evidence="2" type="ORF">Tbon_05445</name>
</gene>
<name>A0ABX6C3B1_9CHLR</name>
<keyword evidence="3" id="KW-1185">Reference proteome</keyword>
<accession>A0ABX6C3B1</accession>
<feature type="compositionally biased region" description="Low complexity" evidence="1">
    <location>
        <begin position="61"/>
        <end position="73"/>
    </location>
</feature>
<evidence type="ECO:0000313" key="3">
    <source>
        <dbReference type="Proteomes" id="UP000326331"/>
    </source>
</evidence>
<organism evidence="2 3">
    <name type="scientific">Tepidiforma bonchosmolovskayae</name>
    <dbReference type="NCBI Taxonomy" id="2601677"/>
    <lineage>
        <taxon>Bacteria</taxon>
        <taxon>Bacillati</taxon>
        <taxon>Chloroflexota</taxon>
        <taxon>Tepidiformia</taxon>
        <taxon>Tepidiformales</taxon>
        <taxon>Tepidiformaceae</taxon>
        <taxon>Tepidiforma</taxon>
    </lineage>
</organism>
<dbReference type="Proteomes" id="UP000326331">
    <property type="component" value="Chromosome"/>
</dbReference>
<feature type="region of interest" description="Disordered" evidence="1">
    <location>
        <begin position="57"/>
        <end position="78"/>
    </location>
</feature>
<evidence type="ECO:0000313" key="2">
    <source>
        <dbReference type="EMBL" id="QFG02755.1"/>
    </source>
</evidence>
<dbReference type="EMBL" id="CP042829">
    <property type="protein sequence ID" value="QFG02755.1"/>
    <property type="molecule type" value="Genomic_DNA"/>
</dbReference>
<sequence>MRHLQPVLRSDELPAEGERVTLVAGERRRVLYVEGDASLEVILAALEAWGLRVRAERERQQAAPGGAGAPAPGTDQAEGVPAWVTRRPALPKVSRLENVLSPLWFPARRPVSGTEPVTAFSWFGRAA</sequence>
<protein>
    <submittedName>
        <fullName evidence="2">Uncharacterized protein</fullName>
    </submittedName>
</protein>
<reference evidence="2 3" key="1">
    <citation type="submission" date="2019-10" db="EMBL/GenBank/DDBJ databases">
        <title>Thermopilla bonchosmolovskayae gen. nov., sp. nov., a moderately thermophilic Chloroflexi bacterium from a Chukotka hot spring (Arctic, Russia), representing a novel classis Thermopillaia, which include previously uncultivated lineage OLB14.</title>
        <authorList>
            <person name="Kochetkova T.V."/>
            <person name="Zayulina K.S."/>
            <person name="Zhigarkov V.S."/>
            <person name="Minaev N.V."/>
            <person name="Novikov A."/>
            <person name="Toshchakov S.V."/>
            <person name="Elcheninov A.G."/>
            <person name="Kublanov I.V."/>
        </authorList>
    </citation>
    <scope>NUCLEOTIDE SEQUENCE [LARGE SCALE GENOMIC DNA]</scope>
    <source>
        <strain evidence="2 3">3753O</strain>
    </source>
</reference>